<organism evidence="1 2">
    <name type="scientific">Cochleicola gelatinilyticus</name>
    <dbReference type="NCBI Taxonomy" id="1763537"/>
    <lineage>
        <taxon>Bacteria</taxon>
        <taxon>Pseudomonadati</taxon>
        <taxon>Bacteroidota</taxon>
        <taxon>Flavobacteriia</taxon>
        <taxon>Flavobacteriales</taxon>
        <taxon>Flavobacteriaceae</taxon>
        <taxon>Cochleicola</taxon>
    </lineage>
</organism>
<dbReference type="Proteomes" id="UP000077013">
    <property type="component" value="Unassembled WGS sequence"/>
</dbReference>
<gene>
    <name evidence="1" type="ORF">ULVI_09070</name>
</gene>
<evidence type="ECO:0000313" key="2">
    <source>
        <dbReference type="Proteomes" id="UP000077013"/>
    </source>
</evidence>
<dbReference type="EMBL" id="LRXL01000037">
    <property type="protein sequence ID" value="OAB78722.1"/>
    <property type="molecule type" value="Genomic_DNA"/>
</dbReference>
<proteinExistence type="predicted"/>
<accession>A0A167HKY7</accession>
<comment type="caution">
    <text evidence="1">The sequence shown here is derived from an EMBL/GenBank/DDBJ whole genome shotgun (WGS) entry which is preliminary data.</text>
</comment>
<dbReference type="AlphaFoldDB" id="A0A167HKY7"/>
<keyword evidence="2" id="KW-1185">Reference proteome</keyword>
<protein>
    <submittedName>
        <fullName evidence="1">Uncharacterized protein</fullName>
    </submittedName>
</protein>
<sequence length="163" mass="19816">MIKLILVKYYNFMIRNDIDNLFRDAEKNKDIFEFLTGQGKYEIRTEYVYMPTDTDIATFLIKKHLLKEQNFDINLIINEMIKISNDEKWSWLIIYYIGSFKNNQLDFLPTQKLYENLKTTKNSLKNNNGWLCYNFKPELNNLWDIIVVENQRLKEKYDLPELY</sequence>
<evidence type="ECO:0000313" key="1">
    <source>
        <dbReference type="EMBL" id="OAB78722.1"/>
    </source>
</evidence>
<name>A0A167HKY7_9FLAO</name>
<dbReference type="STRING" id="1763537.ULVI_09070"/>
<reference evidence="1 2" key="1">
    <citation type="submission" date="2016-02" db="EMBL/GenBank/DDBJ databases">
        <title>Ulvibacter sp. LPB0005, isolated from Thais luteostoma.</title>
        <authorList>
            <person name="Shin S.-K."/>
            <person name="Yi H."/>
        </authorList>
    </citation>
    <scope>NUCLEOTIDE SEQUENCE [LARGE SCALE GENOMIC DNA]</scope>
    <source>
        <strain evidence="1 2">LPB0005</strain>
    </source>
</reference>